<proteinExistence type="inferred from homology"/>
<feature type="transmembrane region" description="Helical" evidence="7">
    <location>
        <begin position="270"/>
        <end position="288"/>
    </location>
</feature>
<dbReference type="GO" id="GO:0008374">
    <property type="term" value="F:O-acyltransferase activity"/>
    <property type="evidence" value="ECO:0007669"/>
    <property type="project" value="InterPro"/>
</dbReference>
<dbReference type="InterPro" id="IPR032805">
    <property type="entry name" value="Wax_synthase_dom"/>
</dbReference>
<dbReference type="GO" id="GO:0016020">
    <property type="term" value="C:membrane"/>
    <property type="evidence" value="ECO:0007669"/>
    <property type="project" value="UniProtKB-SubCell"/>
</dbReference>
<feature type="transmembrane region" description="Helical" evidence="7">
    <location>
        <begin position="335"/>
        <end position="357"/>
    </location>
</feature>
<dbReference type="Pfam" id="PF13813">
    <property type="entry name" value="MBOAT_2"/>
    <property type="match status" value="1"/>
</dbReference>
<dbReference type="PANTHER" id="PTHR31595:SF60">
    <property type="entry name" value="BIOSYNTHESIS PROTEIN (TRI7), PUTATIVE (AFU_ORTHOLOGUE AFUA_8G05970)-RELATED"/>
    <property type="match status" value="1"/>
</dbReference>
<evidence type="ECO:0000256" key="5">
    <source>
        <dbReference type="ARBA" id="ARBA00022989"/>
    </source>
</evidence>
<evidence type="ECO:0000256" key="3">
    <source>
        <dbReference type="ARBA" id="ARBA00022679"/>
    </source>
</evidence>
<comment type="subcellular location">
    <subcellularLocation>
        <location evidence="1">Membrane</location>
        <topology evidence="1">Multi-pass membrane protein</topology>
    </subcellularLocation>
</comment>
<evidence type="ECO:0000256" key="4">
    <source>
        <dbReference type="ARBA" id="ARBA00022692"/>
    </source>
</evidence>
<keyword evidence="4 7" id="KW-0812">Transmembrane</keyword>
<dbReference type="Proteomes" id="UP000886523">
    <property type="component" value="Unassembled WGS sequence"/>
</dbReference>
<organism evidence="9 10">
    <name type="scientific">Hydnum rufescens UP504</name>
    <dbReference type="NCBI Taxonomy" id="1448309"/>
    <lineage>
        <taxon>Eukaryota</taxon>
        <taxon>Fungi</taxon>
        <taxon>Dikarya</taxon>
        <taxon>Basidiomycota</taxon>
        <taxon>Agaricomycotina</taxon>
        <taxon>Agaricomycetes</taxon>
        <taxon>Cantharellales</taxon>
        <taxon>Hydnaceae</taxon>
        <taxon>Hydnum</taxon>
    </lineage>
</organism>
<comment type="caution">
    <text evidence="9">The sequence shown here is derived from an EMBL/GenBank/DDBJ whole genome shotgun (WGS) entry which is preliminary data.</text>
</comment>
<keyword evidence="5 7" id="KW-1133">Transmembrane helix</keyword>
<reference evidence="9" key="1">
    <citation type="journal article" date="2020" name="Nat. Commun.">
        <title>Large-scale genome sequencing of mycorrhizal fungi provides insights into the early evolution of symbiotic traits.</title>
        <authorList>
            <person name="Miyauchi S."/>
            <person name="Kiss E."/>
            <person name="Kuo A."/>
            <person name="Drula E."/>
            <person name="Kohler A."/>
            <person name="Sanchez-Garcia M."/>
            <person name="Morin E."/>
            <person name="Andreopoulos B."/>
            <person name="Barry K.W."/>
            <person name="Bonito G."/>
            <person name="Buee M."/>
            <person name="Carver A."/>
            <person name="Chen C."/>
            <person name="Cichocki N."/>
            <person name="Clum A."/>
            <person name="Culley D."/>
            <person name="Crous P.W."/>
            <person name="Fauchery L."/>
            <person name="Girlanda M."/>
            <person name="Hayes R.D."/>
            <person name="Keri Z."/>
            <person name="LaButti K."/>
            <person name="Lipzen A."/>
            <person name="Lombard V."/>
            <person name="Magnuson J."/>
            <person name="Maillard F."/>
            <person name="Murat C."/>
            <person name="Nolan M."/>
            <person name="Ohm R.A."/>
            <person name="Pangilinan J."/>
            <person name="Pereira M.F."/>
            <person name="Perotto S."/>
            <person name="Peter M."/>
            <person name="Pfister S."/>
            <person name="Riley R."/>
            <person name="Sitrit Y."/>
            <person name="Stielow J.B."/>
            <person name="Szollosi G."/>
            <person name="Zifcakova L."/>
            <person name="Stursova M."/>
            <person name="Spatafora J.W."/>
            <person name="Tedersoo L."/>
            <person name="Vaario L.M."/>
            <person name="Yamada A."/>
            <person name="Yan M."/>
            <person name="Wang P."/>
            <person name="Xu J."/>
            <person name="Bruns T."/>
            <person name="Baldrian P."/>
            <person name="Vilgalys R."/>
            <person name="Dunand C."/>
            <person name="Henrissat B."/>
            <person name="Grigoriev I.V."/>
            <person name="Hibbett D."/>
            <person name="Nagy L.G."/>
            <person name="Martin F.M."/>
        </authorList>
    </citation>
    <scope>NUCLEOTIDE SEQUENCE</scope>
    <source>
        <strain evidence="9">UP504</strain>
    </source>
</reference>
<dbReference type="AlphaFoldDB" id="A0A9P6ARZ0"/>
<dbReference type="PANTHER" id="PTHR31595">
    <property type="entry name" value="LONG-CHAIN-ALCOHOL O-FATTY-ACYLTRANSFERASE 3-RELATED"/>
    <property type="match status" value="1"/>
</dbReference>
<dbReference type="InterPro" id="IPR044851">
    <property type="entry name" value="Wax_synthase"/>
</dbReference>
<feature type="domain" description="Wax synthase" evidence="8">
    <location>
        <begin position="219"/>
        <end position="306"/>
    </location>
</feature>
<keyword evidence="6 7" id="KW-0472">Membrane</keyword>
<protein>
    <recommendedName>
        <fullName evidence="8">Wax synthase domain-containing protein</fullName>
    </recommendedName>
</protein>
<keyword evidence="3" id="KW-0808">Transferase</keyword>
<feature type="transmembrane region" description="Helical" evidence="7">
    <location>
        <begin position="137"/>
        <end position="158"/>
    </location>
</feature>
<evidence type="ECO:0000256" key="1">
    <source>
        <dbReference type="ARBA" id="ARBA00004141"/>
    </source>
</evidence>
<keyword evidence="10" id="KW-1185">Reference proteome</keyword>
<evidence type="ECO:0000256" key="7">
    <source>
        <dbReference type="SAM" id="Phobius"/>
    </source>
</evidence>
<evidence type="ECO:0000256" key="6">
    <source>
        <dbReference type="ARBA" id="ARBA00023136"/>
    </source>
</evidence>
<evidence type="ECO:0000313" key="10">
    <source>
        <dbReference type="Proteomes" id="UP000886523"/>
    </source>
</evidence>
<accession>A0A9P6ARZ0</accession>
<sequence length="368" mass="41723">MFITILSLLIRSSLQIFGLALKTSRAQRLAIAALMVALDFHALVFRLDSTPFWGGDLIVASARGFAVLYTIDLLVISSDPQEVYRKRTQPSSISSLSLSSRISWAVSLSMSPRGIGWNHQAAHVPAFSTPPSPAAFIWMRLKSITTLLASITVLWSIIPLSGSDYTQFGNDAPTMWQFITLRFLHSCIQTFTGRWNIQLMGQLWSVFAVMLGLSRPEEWPDMSGDLWNAYTLRKGWGSVWHQSFRKMVATYGKFIARDVLGLDRGTKMSAYVQLWVAFVLSTIAHTWGDYALTAGALWFSWRFFLLQPIGIIFEDAVIRIANSYGWRNNTRWTRLVGYIWVSVWVTATCPIYFGGIYQARSLWYQLRA</sequence>
<evidence type="ECO:0000259" key="8">
    <source>
        <dbReference type="Pfam" id="PF13813"/>
    </source>
</evidence>
<name>A0A9P6ARZ0_9AGAM</name>
<evidence type="ECO:0000256" key="2">
    <source>
        <dbReference type="ARBA" id="ARBA00007282"/>
    </source>
</evidence>
<feature type="transmembrane region" description="Helical" evidence="7">
    <location>
        <begin position="294"/>
        <end position="314"/>
    </location>
</feature>
<evidence type="ECO:0000313" key="9">
    <source>
        <dbReference type="EMBL" id="KAF9510776.1"/>
    </source>
</evidence>
<dbReference type="OrthoDB" id="1077582at2759"/>
<dbReference type="EMBL" id="MU129010">
    <property type="protein sequence ID" value="KAF9510776.1"/>
    <property type="molecule type" value="Genomic_DNA"/>
</dbReference>
<comment type="similarity">
    <text evidence="2">Belongs to the wax synthase family.</text>
</comment>
<gene>
    <name evidence="9" type="ORF">BS47DRAFT_1395664</name>
</gene>
<dbReference type="GO" id="GO:0006629">
    <property type="term" value="P:lipid metabolic process"/>
    <property type="evidence" value="ECO:0007669"/>
    <property type="project" value="InterPro"/>
</dbReference>